<accession>A0AAD7E9L3</accession>
<dbReference type="Proteomes" id="UP001218218">
    <property type="component" value="Unassembled WGS sequence"/>
</dbReference>
<dbReference type="GO" id="GO:0019544">
    <property type="term" value="P:L-arginine catabolic process to L-glutamate"/>
    <property type="evidence" value="ECO:0007669"/>
    <property type="project" value="TreeGrafter"/>
</dbReference>
<protein>
    <submittedName>
        <fullName evidence="5">Pyridoxal phosphate-dependent transferase</fullName>
    </submittedName>
</protein>
<evidence type="ECO:0000256" key="3">
    <source>
        <dbReference type="ARBA" id="ARBA00022898"/>
    </source>
</evidence>
<sequence>MSPSATTTAAPATNGNGAIKAQNDVNGSVNGSANGTHANGNGVAKNGKNGKEAHLSSTELIRLENEHGAHNYHPLPVVFDRALGAKVWDPEGREYIDMLSAYSAVNQGHCHPRIVAALVAQAQKLTLSSRAFHNSVFGRFAERVGGLFGWEMVLPMNTGAEAVESALKLARKWAYLRKGVPEGKAIVLSVADNFHGRTLGVISMSTDPSARVGFGPYLPGVGPTFVDPEAEGGSRLIRFGEISDLERALELHGPRVAAFLVEPVQGEAGESECVGLPRDGLEKNERQQAGANNRPAPTYLPAVAALCKKHNVLLICDEIQTGLGRTGKMLAIDHAGIRPDIVLLGKALSGGVYPVSAVLADKDVMLCIQPGEHGKLRAATRVLAPPLGVGVRPDHVFVLSPRRLDLNRPLTHPPAHRNPLACAVAITALDVLVEEDLSARAARLGEVFRSSVLALKSPYIKTVRGLGLLNAVVIDEDACNAARAARGQDVAGNKRRTAWQFCLLLKARGVLAKTTHGNVVRFAPPLVIEEADLVEAVKIIGECLVDLERLGEIPGDDSEEGGH</sequence>
<dbReference type="GO" id="GO:0004587">
    <property type="term" value="F:ornithine aminotransferase activity"/>
    <property type="evidence" value="ECO:0007669"/>
    <property type="project" value="TreeGrafter"/>
</dbReference>
<dbReference type="AlphaFoldDB" id="A0AAD7E9L3"/>
<organism evidence="5 6">
    <name type="scientific">Mycena albidolilacea</name>
    <dbReference type="NCBI Taxonomy" id="1033008"/>
    <lineage>
        <taxon>Eukaryota</taxon>
        <taxon>Fungi</taxon>
        <taxon>Dikarya</taxon>
        <taxon>Basidiomycota</taxon>
        <taxon>Agaricomycotina</taxon>
        <taxon>Agaricomycetes</taxon>
        <taxon>Agaricomycetidae</taxon>
        <taxon>Agaricales</taxon>
        <taxon>Marasmiineae</taxon>
        <taxon>Mycenaceae</taxon>
        <taxon>Mycena</taxon>
    </lineage>
</organism>
<comment type="similarity">
    <text evidence="2">Belongs to the class-III pyridoxal-phosphate-dependent aminotransferase family.</text>
</comment>
<name>A0AAD7E9L3_9AGAR</name>
<feature type="compositionally biased region" description="Polar residues" evidence="4">
    <location>
        <begin position="23"/>
        <end position="37"/>
    </location>
</feature>
<proteinExistence type="inferred from homology"/>
<dbReference type="Gene3D" id="3.90.1150.10">
    <property type="entry name" value="Aspartate Aminotransferase, domain 1"/>
    <property type="match status" value="2"/>
</dbReference>
<comment type="caution">
    <text evidence="5">The sequence shown here is derived from an EMBL/GenBank/DDBJ whole genome shotgun (WGS) entry which is preliminary data.</text>
</comment>
<dbReference type="PANTHER" id="PTHR11986:SF18">
    <property type="entry name" value="ORNITHINE AMINOTRANSFERASE, MITOCHONDRIAL"/>
    <property type="match status" value="1"/>
</dbReference>
<keyword evidence="6" id="KW-1185">Reference proteome</keyword>
<gene>
    <name evidence="5" type="ORF">DFH08DRAFT_825006</name>
</gene>
<dbReference type="InterPro" id="IPR049704">
    <property type="entry name" value="Aminotrans_3_PPA_site"/>
</dbReference>
<dbReference type="FunFam" id="3.90.1150.10:FF:000152">
    <property type="entry name" value="Ornithine aminotransferase"/>
    <property type="match status" value="1"/>
</dbReference>
<dbReference type="InterPro" id="IPR015421">
    <property type="entry name" value="PyrdxlP-dep_Trfase_major"/>
</dbReference>
<dbReference type="GO" id="GO:0030170">
    <property type="term" value="F:pyridoxal phosphate binding"/>
    <property type="evidence" value="ECO:0007669"/>
    <property type="project" value="InterPro"/>
</dbReference>
<keyword evidence="3" id="KW-0663">Pyridoxal phosphate</keyword>
<evidence type="ECO:0000313" key="5">
    <source>
        <dbReference type="EMBL" id="KAJ7305506.1"/>
    </source>
</evidence>
<dbReference type="InterPro" id="IPR050103">
    <property type="entry name" value="Class-III_PLP-dep_AT"/>
</dbReference>
<feature type="compositionally biased region" description="Low complexity" evidence="4">
    <location>
        <begin position="1"/>
        <end position="18"/>
    </location>
</feature>
<dbReference type="InterPro" id="IPR005814">
    <property type="entry name" value="Aminotrans_3"/>
</dbReference>
<dbReference type="SUPFAM" id="SSF53383">
    <property type="entry name" value="PLP-dependent transferases"/>
    <property type="match status" value="1"/>
</dbReference>
<dbReference type="PROSITE" id="PS00600">
    <property type="entry name" value="AA_TRANSFER_CLASS_3"/>
    <property type="match status" value="1"/>
</dbReference>
<dbReference type="PANTHER" id="PTHR11986">
    <property type="entry name" value="AMINOTRANSFERASE CLASS III"/>
    <property type="match status" value="1"/>
</dbReference>
<dbReference type="Gene3D" id="3.40.640.10">
    <property type="entry name" value="Type I PLP-dependent aspartate aminotransferase-like (Major domain)"/>
    <property type="match status" value="2"/>
</dbReference>
<dbReference type="InterPro" id="IPR015424">
    <property type="entry name" value="PyrdxlP-dep_Trfase"/>
</dbReference>
<evidence type="ECO:0000256" key="1">
    <source>
        <dbReference type="ARBA" id="ARBA00001933"/>
    </source>
</evidence>
<comment type="cofactor">
    <cofactor evidence="1">
        <name>pyridoxal 5'-phosphate</name>
        <dbReference type="ChEBI" id="CHEBI:597326"/>
    </cofactor>
</comment>
<dbReference type="EMBL" id="JARIHO010000096">
    <property type="protein sequence ID" value="KAJ7305506.1"/>
    <property type="molecule type" value="Genomic_DNA"/>
</dbReference>
<evidence type="ECO:0000256" key="4">
    <source>
        <dbReference type="SAM" id="MobiDB-lite"/>
    </source>
</evidence>
<evidence type="ECO:0000256" key="2">
    <source>
        <dbReference type="ARBA" id="ARBA00008954"/>
    </source>
</evidence>
<dbReference type="GO" id="GO:0005737">
    <property type="term" value="C:cytoplasm"/>
    <property type="evidence" value="ECO:0007669"/>
    <property type="project" value="TreeGrafter"/>
</dbReference>
<evidence type="ECO:0000313" key="6">
    <source>
        <dbReference type="Proteomes" id="UP001218218"/>
    </source>
</evidence>
<dbReference type="GO" id="GO:0042802">
    <property type="term" value="F:identical protein binding"/>
    <property type="evidence" value="ECO:0007669"/>
    <property type="project" value="TreeGrafter"/>
</dbReference>
<dbReference type="InterPro" id="IPR015422">
    <property type="entry name" value="PyrdxlP-dep_Trfase_small"/>
</dbReference>
<feature type="region of interest" description="Disordered" evidence="4">
    <location>
        <begin position="1"/>
        <end position="52"/>
    </location>
</feature>
<dbReference type="GO" id="GO:0010121">
    <property type="term" value="P:L-arginine catabolic process to proline via ornithine"/>
    <property type="evidence" value="ECO:0007669"/>
    <property type="project" value="TreeGrafter"/>
</dbReference>
<reference evidence="5" key="1">
    <citation type="submission" date="2023-03" db="EMBL/GenBank/DDBJ databases">
        <title>Massive genome expansion in bonnet fungi (Mycena s.s.) driven by repeated elements and novel gene families across ecological guilds.</title>
        <authorList>
            <consortium name="Lawrence Berkeley National Laboratory"/>
            <person name="Harder C.B."/>
            <person name="Miyauchi S."/>
            <person name="Viragh M."/>
            <person name="Kuo A."/>
            <person name="Thoen E."/>
            <person name="Andreopoulos B."/>
            <person name="Lu D."/>
            <person name="Skrede I."/>
            <person name="Drula E."/>
            <person name="Henrissat B."/>
            <person name="Morin E."/>
            <person name="Kohler A."/>
            <person name="Barry K."/>
            <person name="LaButti K."/>
            <person name="Morin E."/>
            <person name="Salamov A."/>
            <person name="Lipzen A."/>
            <person name="Mereny Z."/>
            <person name="Hegedus B."/>
            <person name="Baldrian P."/>
            <person name="Stursova M."/>
            <person name="Weitz H."/>
            <person name="Taylor A."/>
            <person name="Grigoriev I.V."/>
            <person name="Nagy L.G."/>
            <person name="Martin F."/>
            <person name="Kauserud H."/>
        </authorList>
    </citation>
    <scope>NUCLEOTIDE SEQUENCE</scope>
    <source>
        <strain evidence="5">CBHHK002</strain>
    </source>
</reference>
<feature type="compositionally biased region" description="Low complexity" evidence="4">
    <location>
        <begin position="38"/>
        <end position="47"/>
    </location>
</feature>
<keyword evidence="5" id="KW-0808">Transferase</keyword>
<dbReference type="CDD" id="cd00610">
    <property type="entry name" value="OAT_like"/>
    <property type="match status" value="1"/>
</dbReference>
<dbReference type="Pfam" id="PF00202">
    <property type="entry name" value="Aminotran_3"/>
    <property type="match status" value="3"/>
</dbReference>